<comment type="caution">
    <text evidence="12">The sequence shown here is derived from an EMBL/GenBank/DDBJ whole genome shotgun (WGS) entry which is preliminary data.</text>
</comment>
<evidence type="ECO:0000313" key="12">
    <source>
        <dbReference type="EMBL" id="MDZ5759980.1"/>
    </source>
</evidence>
<accession>A0AAW9JT31</accession>
<keyword evidence="6" id="KW-0479">Metal-binding</keyword>
<organism evidence="12 13">
    <name type="scientific">Carnobacterium maltaromaticum</name>
    <name type="common">Carnobacterium piscicola</name>
    <dbReference type="NCBI Taxonomy" id="2751"/>
    <lineage>
        <taxon>Bacteria</taxon>
        <taxon>Bacillati</taxon>
        <taxon>Bacillota</taxon>
        <taxon>Bacilli</taxon>
        <taxon>Lactobacillales</taxon>
        <taxon>Carnobacteriaceae</taxon>
        <taxon>Carnobacterium</taxon>
    </lineage>
</organism>
<keyword evidence="5" id="KW-0028">Amino-acid biosynthesis</keyword>
<evidence type="ECO:0000256" key="4">
    <source>
        <dbReference type="ARBA" id="ARBA00012640"/>
    </source>
</evidence>
<dbReference type="GO" id="GO:0000287">
    <property type="term" value="F:magnesium ion binding"/>
    <property type="evidence" value="ECO:0007669"/>
    <property type="project" value="TreeGrafter"/>
</dbReference>
<dbReference type="InterPro" id="IPR036412">
    <property type="entry name" value="HAD-like_sf"/>
</dbReference>
<keyword evidence="8" id="KW-0460">Magnesium</keyword>
<keyword evidence="7 12" id="KW-0378">Hydrolase</keyword>
<reference evidence="12" key="1">
    <citation type="submission" date="2023-08" db="EMBL/GenBank/DDBJ databases">
        <title>Genomic characterization of piscicolin 126 produced by Carnobacterium maltaromaticum CM22 strain isolated from salmon (Salmo salar).</title>
        <authorList>
            <person name="Gonzalez-Gragera E."/>
            <person name="Garcia-Lopez J.D."/>
            <person name="Teso-Perez C."/>
            <person name="Gimenez-Hernandez I."/>
            <person name="Peralta-Sanchez J.M."/>
            <person name="Valdivia E."/>
            <person name="Montalban-Lopez M."/>
            <person name="Martin-Platero A.M."/>
            <person name="Banos A."/>
            <person name="Martinez-Bueno M."/>
        </authorList>
    </citation>
    <scope>NUCLEOTIDE SEQUENCE</scope>
    <source>
        <strain evidence="12">CM22</strain>
    </source>
</reference>
<dbReference type="Proteomes" id="UP001290462">
    <property type="component" value="Unassembled WGS sequence"/>
</dbReference>
<dbReference type="EC" id="3.1.3.3" evidence="4"/>
<keyword evidence="9" id="KW-0718">Serine biosynthesis</keyword>
<evidence type="ECO:0000256" key="2">
    <source>
        <dbReference type="ARBA" id="ARBA00005135"/>
    </source>
</evidence>
<dbReference type="InterPro" id="IPR050582">
    <property type="entry name" value="HAD-like_SerB"/>
</dbReference>
<protein>
    <recommendedName>
        <fullName evidence="4">phosphoserine phosphatase</fullName>
        <ecNumber evidence="4">3.1.3.3</ecNumber>
    </recommendedName>
</protein>
<comment type="catalytic activity">
    <reaction evidence="11">
        <text>O-phospho-D-serine + H2O = D-serine + phosphate</text>
        <dbReference type="Rhea" id="RHEA:24873"/>
        <dbReference type="ChEBI" id="CHEBI:15377"/>
        <dbReference type="ChEBI" id="CHEBI:35247"/>
        <dbReference type="ChEBI" id="CHEBI:43474"/>
        <dbReference type="ChEBI" id="CHEBI:58680"/>
        <dbReference type="EC" id="3.1.3.3"/>
    </reaction>
</comment>
<evidence type="ECO:0000313" key="13">
    <source>
        <dbReference type="Proteomes" id="UP001290462"/>
    </source>
</evidence>
<dbReference type="InterPro" id="IPR023214">
    <property type="entry name" value="HAD_sf"/>
</dbReference>
<comment type="cofactor">
    <cofactor evidence="1">
        <name>Mg(2+)</name>
        <dbReference type="ChEBI" id="CHEBI:18420"/>
    </cofactor>
</comment>
<evidence type="ECO:0000256" key="1">
    <source>
        <dbReference type="ARBA" id="ARBA00001946"/>
    </source>
</evidence>
<evidence type="ECO:0000256" key="3">
    <source>
        <dbReference type="ARBA" id="ARBA00009184"/>
    </source>
</evidence>
<dbReference type="AlphaFoldDB" id="A0AAW9JT31"/>
<dbReference type="Gene3D" id="1.20.1440.320">
    <property type="match status" value="1"/>
</dbReference>
<evidence type="ECO:0000256" key="5">
    <source>
        <dbReference type="ARBA" id="ARBA00022605"/>
    </source>
</evidence>
<dbReference type="SUPFAM" id="SSF56784">
    <property type="entry name" value="HAD-like"/>
    <property type="match status" value="1"/>
</dbReference>
<evidence type="ECO:0000256" key="10">
    <source>
        <dbReference type="ARBA" id="ARBA00048138"/>
    </source>
</evidence>
<comment type="similarity">
    <text evidence="3">Belongs to the HAD-like hydrolase superfamily. SerB family.</text>
</comment>
<dbReference type="PROSITE" id="PS51257">
    <property type="entry name" value="PROKAR_LIPOPROTEIN"/>
    <property type="match status" value="1"/>
</dbReference>
<comment type="catalytic activity">
    <reaction evidence="10">
        <text>O-phospho-L-serine + H2O = L-serine + phosphate</text>
        <dbReference type="Rhea" id="RHEA:21208"/>
        <dbReference type="ChEBI" id="CHEBI:15377"/>
        <dbReference type="ChEBI" id="CHEBI:33384"/>
        <dbReference type="ChEBI" id="CHEBI:43474"/>
        <dbReference type="ChEBI" id="CHEBI:57524"/>
        <dbReference type="EC" id="3.1.3.3"/>
    </reaction>
</comment>
<dbReference type="GO" id="GO:0036424">
    <property type="term" value="F:L-phosphoserine phosphatase activity"/>
    <property type="evidence" value="ECO:0007669"/>
    <property type="project" value="TreeGrafter"/>
</dbReference>
<gene>
    <name evidence="12" type="ORF">RAK27_15055</name>
</gene>
<evidence type="ECO:0000256" key="11">
    <source>
        <dbReference type="ARBA" id="ARBA00048523"/>
    </source>
</evidence>
<name>A0AAW9JT31_CARML</name>
<comment type="pathway">
    <text evidence="2">Amino-acid biosynthesis; L-serine biosynthesis; L-serine from 3-phospho-D-glycerate: step 3/3.</text>
</comment>
<evidence type="ECO:0000256" key="6">
    <source>
        <dbReference type="ARBA" id="ARBA00022723"/>
    </source>
</evidence>
<proteinExistence type="inferred from homology"/>
<dbReference type="GO" id="GO:0005737">
    <property type="term" value="C:cytoplasm"/>
    <property type="evidence" value="ECO:0007669"/>
    <property type="project" value="TreeGrafter"/>
</dbReference>
<evidence type="ECO:0000256" key="7">
    <source>
        <dbReference type="ARBA" id="ARBA00022801"/>
    </source>
</evidence>
<dbReference type="EMBL" id="JAVBVO010000004">
    <property type="protein sequence ID" value="MDZ5759980.1"/>
    <property type="molecule type" value="Genomic_DNA"/>
</dbReference>
<dbReference type="RefSeq" id="WP_322809524.1">
    <property type="nucleotide sequence ID" value="NZ_JAVBVO010000004.1"/>
</dbReference>
<dbReference type="PANTHER" id="PTHR43344">
    <property type="entry name" value="PHOSPHOSERINE PHOSPHATASE"/>
    <property type="match status" value="1"/>
</dbReference>
<evidence type="ECO:0000256" key="9">
    <source>
        <dbReference type="ARBA" id="ARBA00023299"/>
    </source>
</evidence>
<dbReference type="GO" id="GO:0006564">
    <property type="term" value="P:L-serine biosynthetic process"/>
    <property type="evidence" value="ECO:0007669"/>
    <property type="project" value="UniProtKB-KW"/>
</dbReference>
<dbReference type="Gene3D" id="3.40.50.1000">
    <property type="entry name" value="HAD superfamily/HAD-like"/>
    <property type="match status" value="1"/>
</dbReference>
<dbReference type="PANTHER" id="PTHR43344:SF2">
    <property type="entry name" value="PHOSPHOSERINE PHOSPHATASE"/>
    <property type="match status" value="1"/>
</dbReference>
<sequence length="443" mass="49033">MNRNQKISRGVFILLGTMIVLGGCGANNNKNETKKEVPSESSVAKKEVELKVGNWEKTNYAALKTAISEHGTLSEDYQKSPKPYAVFDWDNTTIINDIGEAVLTYQLMNLRFKMNPTELETALKTNIPADDFKEEWNNKAGGAVNIEKIAADIGSSYQALYQNYEGLAGNQSLEEVKKFPEYVDFSSKLRYLYEAIGSSFSSDISYPWVTYLVSGMTSKEVQDLSQEAADYWLEQDLGEETWTSPADLKGQAGELAVTFKTGIRTVPEMQDLYQTLMANGIDVYVCSASFIDVIVPFATHAKYGYQVPKEQVYAMELKKNAEGIIQAAMDPDYDQTQGKGKTDTIIKFIAPKHENVTPILVAGDSNGDVAMLSDFPDLQVGLIFNRVKDGGIGKLAKEATESAGNKDQRYFLQGRDENKGQLIPSSKSILLGETEEKLLNVAK</sequence>
<evidence type="ECO:0000256" key="8">
    <source>
        <dbReference type="ARBA" id="ARBA00022842"/>
    </source>
</evidence>